<comment type="caution">
    <text evidence="6">The sequence shown here is derived from an EMBL/GenBank/DDBJ whole genome shotgun (WGS) entry which is preliminary data.</text>
</comment>
<comment type="subcellular location">
    <subcellularLocation>
        <location evidence="1">Membrane</location>
        <topology evidence="1">Multi-pass membrane protein</topology>
    </subcellularLocation>
</comment>
<keyword evidence="2 5" id="KW-0812">Transmembrane</keyword>
<protein>
    <submittedName>
        <fullName evidence="6">Membrane protein YphA (DoxX/SURF4 family)</fullName>
    </submittedName>
</protein>
<name>A0ABU1MPF3_9SPHN</name>
<organism evidence="6 7">
    <name type="scientific">Novosphingobium capsulatum</name>
    <dbReference type="NCBI Taxonomy" id="13688"/>
    <lineage>
        <taxon>Bacteria</taxon>
        <taxon>Pseudomonadati</taxon>
        <taxon>Pseudomonadota</taxon>
        <taxon>Alphaproteobacteria</taxon>
        <taxon>Sphingomonadales</taxon>
        <taxon>Sphingomonadaceae</taxon>
        <taxon>Novosphingobium</taxon>
    </lineage>
</organism>
<reference evidence="6 7" key="1">
    <citation type="submission" date="2023-07" db="EMBL/GenBank/DDBJ databases">
        <title>Sorghum-associated microbial communities from plants grown in Nebraska, USA.</title>
        <authorList>
            <person name="Schachtman D."/>
        </authorList>
    </citation>
    <scope>NUCLEOTIDE SEQUENCE [LARGE SCALE GENOMIC DNA]</scope>
    <source>
        <strain evidence="6 7">DS1027</strain>
    </source>
</reference>
<gene>
    <name evidence="6" type="ORF">J2792_003119</name>
</gene>
<sequence>MPRLVPVPPAPADPRFVDAILDWPPTWFVARLLLVGAYLVGALAKLGDWPGAVAEQAHFGMTPPALWAGVTIAVELIGPALILVGRLVWLGAGMLGVFTVLAACLANPFWALQGPARFAATNAFFEHLGLAGGFVLAALVAEHARREGRM</sequence>
<evidence type="ECO:0000256" key="1">
    <source>
        <dbReference type="ARBA" id="ARBA00004141"/>
    </source>
</evidence>
<evidence type="ECO:0000256" key="5">
    <source>
        <dbReference type="SAM" id="Phobius"/>
    </source>
</evidence>
<keyword evidence="3 5" id="KW-1133">Transmembrane helix</keyword>
<feature type="transmembrane region" description="Helical" evidence="5">
    <location>
        <begin position="92"/>
        <end position="112"/>
    </location>
</feature>
<accession>A0ABU1MPF3</accession>
<evidence type="ECO:0000256" key="2">
    <source>
        <dbReference type="ARBA" id="ARBA00022692"/>
    </source>
</evidence>
<evidence type="ECO:0000256" key="3">
    <source>
        <dbReference type="ARBA" id="ARBA00022989"/>
    </source>
</evidence>
<proteinExistence type="predicted"/>
<dbReference type="EMBL" id="JAVDRD010000008">
    <property type="protein sequence ID" value="MDR6512236.1"/>
    <property type="molecule type" value="Genomic_DNA"/>
</dbReference>
<dbReference type="InterPro" id="IPR032808">
    <property type="entry name" value="DoxX"/>
</dbReference>
<dbReference type="RefSeq" id="WP_309805881.1">
    <property type="nucleotide sequence ID" value="NZ_JAVDRD010000008.1"/>
</dbReference>
<feature type="transmembrane region" description="Helical" evidence="5">
    <location>
        <begin position="124"/>
        <end position="141"/>
    </location>
</feature>
<dbReference type="Proteomes" id="UP001184150">
    <property type="component" value="Unassembled WGS sequence"/>
</dbReference>
<dbReference type="Pfam" id="PF07681">
    <property type="entry name" value="DoxX"/>
    <property type="match status" value="1"/>
</dbReference>
<evidence type="ECO:0000256" key="4">
    <source>
        <dbReference type="ARBA" id="ARBA00023136"/>
    </source>
</evidence>
<evidence type="ECO:0000313" key="7">
    <source>
        <dbReference type="Proteomes" id="UP001184150"/>
    </source>
</evidence>
<keyword evidence="7" id="KW-1185">Reference proteome</keyword>
<feature type="transmembrane region" description="Helical" evidence="5">
    <location>
        <begin position="66"/>
        <end position="85"/>
    </location>
</feature>
<evidence type="ECO:0000313" key="6">
    <source>
        <dbReference type="EMBL" id="MDR6512236.1"/>
    </source>
</evidence>
<keyword evidence="4 5" id="KW-0472">Membrane</keyword>